<name>A0A8C8VIX3_9SAUR</name>
<evidence type="ECO:0000256" key="1">
    <source>
        <dbReference type="ARBA" id="ARBA00006484"/>
    </source>
</evidence>
<dbReference type="Ensembl" id="ENSPCET00000011804.1">
    <property type="protein sequence ID" value="ENSPCEP00000011430.1"/>
    <property type="gene ID" value="ENSPCEG00000009040.1"/>
</dbReference>
<reference evidence="3" key="2">
    <citation type="submission" date="2025-09" db="UniProtKB">
        <authorList>
            <consortium name="Ensembl"/>
        </authorList>
    </citation>
    <scope>IDENTIFICATION</scope>
</reference>
<dbReference type="GO" id="GO:0004090">
    <property type="term" value="F:carbonyl reductase (NADPH) activity"/>
    <property type="evidence" value="ECO:0007669"/>
    <property type="project" value="TreeGrafter"/>
</dbReference>
<dbReference type="InterPro" id="IPR002347">
    <property type="entry name" value="SDR_fam"/>
</dbReference>
<dbReference type="PRINTS" id="PR00080">
    <property type="entry name" value="SDRFAMILY"/>
</dbReference>
<dbReference type="Proteomes" id="UP000694393">
    <property type="component" value="Unplaced"/>
</dbReference>
<evidence type="ECO:0000313" key="3">
    <source>
        <dbReference type="Ensembl" id="ENSPCEP00000011430.1"/>
    </source>
</evidence>
<proteinExistence type="inferred from homology"/>
<evidence type="ECO:0008006" key="5">
    <source>
        <dbReference type="Google" id="ProtNLM"/>
    </source>
</evidence>
<dbReference type="Pfam" id="PF13561">
    <property type="entry name" value="adh_short_C2"/>
    <property type="match status" value="1"/>
</dbReference>
<dbReference type="PROSITE" id="PS00061">
    <property type="entry name" value="ADH_SHORT"/>
    <property type="match status" value="1"/>
</dbReference>
<dbReference type="PANTHER" id="PTHR43943:SF2">
    <property type="entry name" value="DEHYDROGENASE_REDUCTASE 4"/>
    <property type="match status" value="1"/>
</dbReference>
<sequence>MWGRLARPNAGICRLPWGSLRAMGTVGASRGALADKVALVTASTEGIGFAIAQRLAQDGAYVVLSSRKQRNVDRAVAELRAQNLSVSGTVCHVGQAEDRERLVAMALERHGGIDILVSNAAVNPFFGNTLDATEDVWNKILQINVTATAMLIGLVVPHMEKRGGGSIVIVSSIAGYSPFPALGPYSVSKTALLGLTKALAPELGARNIRINTLAPGIIQTKFSAALWKDEAMKEKMMENLRVQRLGLPSDCSGIISFLCSPDASYITGETVVVGGGAPSRL</sequence>
<dbReference type="Gene3D" id="3.40.50.720">
    <property type="entry name" value="NAD(P)-binding Rossmann-like Domain"/>
    <property type="match status" value="1"/>
</dbReference>
<evidence type="ECO:0000256" key="2">
    <source>
        <dbReference type="ARBA" id="ARBA00023002"/>
    </source>
</evidence>
<protein>
    <recommendedName>
        <fullName evidence="5">Dehydrogenase/reductase SDR family member 4</fullName>
    </recommendedName>
</protein>
<dbReference type="PRINTS" id="PR00081">
    <property type="entry name" value="GDHRDH"/>
</dbReference>
<accession>A0A8C8VIX3</accession>
<keyword evidence="4" id="KW-1185">Reference proteome</keyword>
<dbReference type="InterPro" id="IPR036291">
    <property type="entry name" value="NAD(P)-bd_dom_sf"/>
</dbReference>
<comment type="similarity">
    <text evidence="1">Belongs to the short-chain dehydrogenases/reductases (SDR) family.</text>
</comment>
<dbReference type="FunFam" id="3.40.50.720:FF:000084">
    <property type="entry name" value="Short-chain dehydrogenase reductase"/>
    <property type="match status" value="1"/>
</dbReference>
<organism evidence="3 4">
    <name type="scientific">Pelusios castaneus</name>
    <name type="common">West African mud turtle</name>
    <dbReference type="NCBI Taxonomy" id="367368"/>
    <lineage>
        <taxon>Eukaryota</taxon>
        <taxon>Metazoa</taxon>
        <taxon>Chordata</taxon>
        <taxon>Craniata</taxon>
        <taxon>Vertebrata</taxon>
        <taxon>Euteleostomi</taxon>
        <taxon>Archelosauria</taxon>
        <taxon>Testudinata</taxon>
        <taxon>Testudines</taxon>
        <taxon>Pleurodira</taxon>
        <taxon>Pelomedusidae</taxon>
        <taxon>Pelusios</taxon>
    </lineage>
</organism>
<dbReference type="AlphaFoldDB" id="A0A8C8VIX3"/>
<dbReference type="SUPFAM" id="SSF51735">
    <property type="entry name" value="NAD(P)-binding Rossmann-fold domains"/>
    <property type="match status" value="1"/>
</dbReference>
<reference evidence="3" key="1">
    <citation type="submission" date="2025-08" db="UniProtKB">
        <authorList>
            <consortium name="Ensembl"/>
        </authorList>
    </citation>
    <scope>IDENTIFICATION</scope>
</reference>
<dbReference type="PANTHER" id="PTHR43943">
    <property type="entry name" value="DEHYDROGENASE/REDUCTASE (SDR FAMILY) MEMBER 4"/>
    <property type="match status" value="1"/>
</dbReference>
<evidence type="ECO:0000313" key="4">
    <source>
        <dbReference type="Proteomes" id="UP000694393"/>
    </source>
</evidence>
<dbReference type="NCBIfam" id="NF005559">
    <property type="entry name" value="PRK07231.1"/>
    <property type="match status" value="1"/>
</dbReference>
<dbReference type="InterPro" id="IPR020904">
    <property type="entry name" value="Sc_DH/Rdtase_CS"/>
</dbReference>
<keyword evidence="2" id="KW-0560">Oxidoreductase</keyword>